<sequence length="76" mass="8354">MAEDRRTKQDPTPGEDPREIDREQTADADVRETGPHDGLVHGQRPHGGLGTSADAPGRDLDELRDAPEVTKLREQS</sequence>
<feature type="region of interest" description="Disordered" evidence="1">
    <location>
        <begin position="1"/>
        <end position="76"/>
    </location>
</feature>
<evidence type="ECO:0000313" key="3">
    <source>
        <dbReference type="Proteomes" id="UP000243528"/>
    </source>
</evidence>
<dbReference type="RefSeq" id="WP_106539660.1">
    <property type="nucleotide sequence ID" value="NZ_PYGE01000026.1"/>
</dbReference>
<dbReference type="OrthoDB" id="5193120at2"/>
<dbReference type="EMBL" id="PYGE01000026">
    <property type="protein sequence ID" value="PSK96371.1"/>
    <property type="molecule type" value="Genomic_DNA"/>
</dbReference>
<dbReference type="Proteomes" id="UP000243528">
    <property type="component" value="Unassembled WGS sequence"/>
</dbReference>
<feature type="compositionally biased region" description="Basic and acidic residues" evidence="1">
    <location>
        <begin position="1"/>
        <end position="39"/>
    </location>
</feature>
<reference evidence="2 3" key="1">
    <citation type="submission" date="2018-03" db="EMBL/GenBank/DDBJ databases">
        <title>Genomic Encyclopedia of Archaeal and Bacterial Type Strains, Phase II (KMG-II): from individual species to whole genera.</title>
        <authorList>
            <person name="Goeker M."/>
        </authorList>
    </citation>
    <scope>NUCLEOTIDE SEQUENCE [LARGE SCALE GENOMIC DNA]</scope>
    <source>
        <strain evidence="2 3">DSM 45211</strain>
    </source>
</reference>
<gene>
    <name evidence="2" type="ORF">CLV30_12630</name>
</gene>
<evidence type="ECO:0000313" key="2">
    <source>
        <dbReference type="EMBL" id="PSK96371.1"/>
    </source>
</evidence>
<evidence type="ECO:0000256" key="1">
    <source>
        <dbReference type="SAM" id="MobiDB-lite"/>
    </source>
</evidence>
<name>A0A2P8DGP5_9ACTN</name>
<proteinExistence type="predicted"/>
<comment type="caution">
    <text evidence="2">The sequence shown here is derived from an EMBL/GenBank/DDBJ whole genome shotgun (WGS) entry which is preliminary data.</text>
</comment>
<protein>
    <submittedName>
        <fullName evidence="2">Uncharacterized protein</fullName>
    </submittedName>
</protein>
<organism evidence="2 3">
    <name type="scientific">Haloactinopolyspora alba</name>
    <dbReference type="NCBI Taxonomy" id="648780"/>
    <lineage>
        <taxon>Bacteria</taxon>
        <taxon>Bacillati</taxon>
        <taxon>Actinomycetota</taxon>
        <taxon>Actinomycetes</taxon>
        <taxon>Jiangellales</taxon>
        <taxon>Jiangellaceae</taxon>
        <taxon>Haloactinopolyspora</taxon>
    </lineage>
</organism>
<dbReference type="AlphaFoldDB" id="A0A2P8DGP5"/>
<feature type="compositionally biased region" description="Basic and acidic residues" evidence="1">
    <location>
        <begin position="56"/>
        <end position="76"/>
    </location>
</feature>
<keyword evidence="3" id="KW-1185">Reference proteome</keyword>
<accession>A0A2P8DGP5</accession>